<evidence type="ECO:0000313" key="5">
    <source>
        <dbReference type="Proteomes" id="UP000887578"/>
    </source>
</evidence>
<keyword evidence="5" id="KW-1185">Reference proteome</keyword>
<dbReference type="Gene3D" id="1.10.30.10">
    <property type="entry name" value="High mobility group box domain"/>
    <property type="match status" value="1"/>
</dbReference>
<feature type="compositionally biased region" description="Basic and acidic residues" evidence="3">
    <location>
        <begin position="1"/>
        <end position="15"/>
    </location>
</feature>
<evidence type="ECO:0000256" key="3">
    <source>
        <dbReference type="SAM" id="MobiDB-lite"/>
    </source>
</evidence>
<name>A0A914P350_9BILA</name>
<dbReference type="PANTHER" id="PTHR48112">
    <property type="entry name" value="HIGH MOBILITY GROUP PROTEIN DSP1"/>
    <property type="match status" value="1"/>
</dbReference>
<protein>
    <submittedName>
        <fullName evidence="6">HMG box domain-containing protein</fullName>
    </submittedName>
</protein>
<feature type="region of interest" description="Disordered" evidence="3">
    <location>
        <begin position="1"/>
        <end position="40"/>
    </location>
</feature>
<keyword evidence="2" id="KW-0539">Nucleus</keyword>
<sequence>MAPTKKTEATTKETEAPAAKVTKKNASSKSKDDASSKKHPKGALTAYLCFIRENREAIAADETHKGFMKAAGAAWKALEDKSQYEEMAKEDKERFEREMASYNPGK</sequence>
<keyword evidence="1 2" id="KW-0238">DNA-binding</keyword>
<proteinExistence type="predicted"/>
<organism evidence="5 6">
    <name type="scientific">Panagrolaimus davidi</name>
    <dbReference type="NCBI Taxonomy" id="227884"/>
    <lineage>
        <taxon>Eukaryota</taxon>
        <taxon>Metazoa</taxon>
        <taxon>Ecdysozoa</taxon>
        <taxon>Nematoda</taxon>
        <taxon>Chromadorea</taxon>
        <taxon>Rhabditida</taxon>
        <taxon>Tylenchina</taxon>
        <taxon>Panagrolaimomorpha</taxon>
        <taxon>Panagrolaimoidea</taxon>
        <taxon>Panagrolaimidae</taxon>
        <taxon>Panagrolaimus</taxon>
    </lineage>
</organism>
<evidence type="ECO:0000259" key="4">
    <source>
        <dbReference type="PROSITE" id="PS50118"/>
    </source>
</evidence>
<feature type="compositionally biased region" description="Low complexity" evidence="3">
    <location>
        <begin position="16"/>
        <end position="28"/>
    </location>
</feature>
<accession>A0A914P350</accession>
<feature type="domain" description="HMG box" evidence="4">
    <location>
        <begin position="40"/>
        <end position="103"/>
    </location>
</feature>
<reference evidence="6" key="1">
    <citation type="submission" date="2022-11" db="UniProtKB">
        <authorList>
            <consortium name="WormBaseParasite"/>
        </authorList>
    </citation>
    <scope>IDENTIFICATION</scope>
</reference>
<dbReference type="Pfam" id="PF09011">
    <property type="entry name" value="HMG_box_2"/>
    <property type="match status" value="1"/>
</dbReference>
<dbReference type="GO" id="GO:0005634">
    <property type="term" value="C:nucleus"/>
    <property type="evidence" value="ECO:0007669"/>
    <property type="project" value="UniProtKB-UniRule"/>
</dbReference>
<evidence type="ECO:0000313" key="6">
    <source>
        <dbReference type="WBParaSite" id="PDA_v2.g12277.t1"/>
    </source>
</evidence>
<dbReference type="InterPro" id="IPR050342">
    <property type="entry name" value="HMGB"/>
</dbReference>
<evidence type="ECO:0000256" key="1">
    <source>
        <dbReference type="ARBA" id="ARBA00023125"/>
    </source>
</evidence>
<dbReference type="PROSITE" id="PS50118">
    <property type="entry name" value="HMG_BOX_2"/>
    <property type="match status" value="1"/>
</dbReference>
<feature type="DNA-binding region" description="HMG box" evidence="2">
    <location>
        <begin position="40"/>
        <end position="103"/>
    </location>
</feature>
<dbReference type="InterPro" id="IPR009071">
    <property type="entry name" value="HMG_box_dom"/>
</dbReference>
<dbReference type="AlphaFoldDB" id="A0A914P350"/>
<dbReference type="GO" id="GO:0003677">
    <property type="term" value="F:DNA binding"/>
    <property type="evidence" value="ECO:0007669"/>
    <property type="project" value="UniProtKB-UniRule"/>
</dbReference>
<evidence type="ECO:0000256" key="2">
    <source>
        <dbReference type="PROSITE-ProRule" id="PRU00267"/>
    </source>
</evidence>
<dbReference type="SMART" id="SM00398">
    <property type="entry name" value="HMG"/>
    <property type="match status" value="1"/>
</dbReference>
<dbReference type="WBParaSite" id="PDA_v2.g12277.t1">
    <property type="protein sequence ID" value="PDA_v2.g12277.t1"/>
    <property type="gene ID" value="PDA_v2.g12277"/>
</dbReference>
<dbReference type="PANTHER" id="PTHR48112:SF22">
    <property type="entry name" value="MITOCHONDRIAL TRANSCRIPTION FACTOR A, ISOFORM B"/>
    <property type="match status" value="1"/>
</dbReference>
<dbReference type="SUPFAM" id="SSF47095">
    <property type="entry name" value="HMG-box"/>
    <property type="match status" value="1"/>
</dbReference>
<dbReference type="InterPro" id="IPR036910">
    <property type="entry name" value="HMG_box_dom_sf"/>
</dbReference>
<dbReference type="Proteomes" id="UP000887578">
    <property type="component" value="Unplaced"/>
</dbReference>